<dbReference type="Proteomes" id="UP000266723">
    <property type="component" value="Unassembled WGS sequence"/>
</dbReference>
<organism evidence="2 3">
    <name type="scientific">Brassica cretica</name>
    <name type="common">Mustard</name>
    <dbReference type="NCBI Taxonomy" id="69181"/>
    <lineage>
        <taxon>Eukaryota</taxon>
        <taxon>Viridiplantae</taxon>
        <taxon>Streptophyta</taxon>
        <taxon>Embryophyta</taxon>
        <taxon>Tracheophyta</taxon>
        <taxon>Spermatophyta</taxon>
        <taxon>Magnoliopsida</taxon>
        <taxon>eudicotyledons</taxon>
        <taxon>Gunneridae</taxon>
        <taxon>Pentapetalae</taxon>
        <taxon>rosids</taxon>
        <taxon>malvids</taxon>
        <taxon>Brassicales</taxon>
        <taxon>Brassicaceae</taxon>
        <taxon>Brassiceae</taxon>
        <taxon>Brassica</taxon>
    </lineage>
</organism>
<sequence>MDMFFVLNEPSWTSHCGYTVIDEQSWTNHHEWASMTSVRACGRVARGEFVGPKGRGFDPLPQICPSVWPGNWVSNSHSNKWAASRRGVSPLGVEIPPGWSQALEIPDEPIQFYVQISPCLLSRFGHCTNLLCCRSGSWKAVSFKSASSLFSILISKAKDLLYVTIVLIGVMVYVGDVYVGSVDRLEKGIRPMCAGVTWWNDVYVCLGRYTVSCWIMWQSHRLEKGIRPMCAGVTWWNDVYVCLGRYTVSCWIMWQSRELA</sequence>
<reference evidence="2 3" key="1">
    <citation type="journal article" date="2020" name="BMC Genomics">
        <title>Intraspecific diversification of the crop wild relative Brassica cretica Lam. using demographic model selection.</title>
        <authorList>
            <person name="Kioukis A."/>
            <person name="Michalopoulou V.A."/>
            <person name="Briers L."/>
            <person name="Pirintsos S."/>
            <person name="Studholme D.J."/>
            <person name="Pavlidis P."/>
            <person name="Sarris P.F."/>
        </authorList>
    </citation>
    <scope>NUCLEOTIDE SEQUENCE [LARGE SCALE GENOMIC DNA]</scope>
    <source>
        <strain evidence="3">cv. PFS-1207/04</strain>
    </source>
</reference>
<comment type="caution">
    <text evidence="2">The sequence shown here is derived from an EMBL/GenBank/DDBJ whole genome shotgun (WGS) entry which is preliminary data.</text>
</comment>
<keyword evidence="1" id="KW-1133">Transmembrane helix</keyword>
<keyword evidence="1" id="KW-0812">Transmembrane</keyword>
<evidence type="ECO:0000313" key="2">
    <source>
        <dbReference type="EMBL" id="KAF3564359.1"/>
    </source>
</evidence>
<dbReference type="EMBL" id="QGKV02000759">
    <property type="protein sequence ID" value="KAF3564359.1"/>
    <property type="molecule type" value="Genomic_DNA"/>
</dbReference>
<proteinExistence type="predicted"/>
<evidence type="ECO:0000313" key="3">
    <source>
        <dbReference type="Proteomes" id="UP000266723"/>
    </source>
</evidence>
<accession>A0ABQ7CYD0</accession>
<gene>
    <name evidence="2" type="ORF">DY000_02011898</name>
</gene>
<keyword evidence="3" id="KW-1185">Reference proteome</keyword>
<keyword evidence="1" id="KW-0472">Membrane</keyword>
<feature type="transmembrane region" description="Helical" evidence="1">
    <location>
        <begin position="160"/>
        <end position="178"/>
    </location>
</feature>
<evidence type="ECO:0000256" key="1">
    <source>
        <dbReference type="SAM" id="Phobius"/>
    </source>
</evidence>
<name>A0ABQ7CYD0_BRACR</name>
<protein>
    <submittedName>
        <fullName evidence="2">Uncharacterized protein</fullName>
    </submittedName>
</protein>